<protein>
    <recommendedName>
        <fullName evidence="4">Tc toxin complex TcA C-terminal TcB-binding domain-containing protein</fullName>
    </recommendedName>
</protein>
<dbReference type="EMBL" id="JAULSN010000001">
    <property type="protein sequence ID" value="KAK3384675.1"/>
    <property type="molecule type" value="Genomic_DNA"/>
</dbReference>
<evidence type="ECO:0000313" key="2">
    <source>
        <dbReference type="EMBL" id="KAK3384675.1"/>
    </source>
</evidence>
<evidence type="ECO:0000313" key="3">
    <source>
        <dbReference type="Proteomes" id="UP001287356"/>
    </source>
</evidence>
<evidence type="ECO:0008006" key="4">
    <source>
        <dbReference type="Google" id="ProtNLM"/>
    </source>
</evidence>
<comment type="caution">
    <text evidence="2">The sequence shown here is derived from an EMBL/GenBank/DDBJ whole genome shotgun (WGS) entry which is preliminary data.</text>
</comment>
<sequence length="1355" mass="142152">MSTFSQADTQHYDNALGGSESTYVLMDVSDRGVVLPNDFGPSIDISNQTLLIYAETVTIMENIQWPSKNIGIACSNLILGGSSITIDVSGSDGEHIDVAQPSGNGLPGNQGGDGGSIWLYVEYLTPSLATGLRLLANGGSGGEGGATSDVAGRGGTGGVGGNAGTVSFLWGSAPGTALLRLYQLSPLPWTALVGQALTVTTLTGSLLSSTQFAALQATFAQYTGYITAAQNCRAAVNSLAKSRTTKPLSTTLSTALTGFSQGLTTLLTAQEGPDLKNNGLANATIAVNTAATQYLANLKAKKPVDEPGLLGLITAATVTWTGNPNSALRTAIIQAGASIQPLFQSLSETASEACMILPGPGGVGGPGFGPKPHGGPRGQEGGQGTIAARELVFDGRASDLDVALPFAFPDQCQMLLNKANTLFFQNSPTSKQDASTLYKRLLKRLSFWPTIAAGQNAATPPPESNLEVAYDMVEYSLKVTVSALDQLQSVYDQAKSFNNQIMSGNDMFGHDALWVPRLNYNYYTAEIETCLATLKTVEAAYANALAVRASMTDIASGQSAAAAGVQRAQYRIQLLTDDNGPLTTSADTIARYTPLLKDKVKECEDNLAVVEADIQSSINLDPMNIINSLSMVAMCPSVPLALVEGASIAYNADTTVKDSSGASVNKDYVINELKTAGSSLSDLSTGFSTRQDQTIEADDPGGLKMIAAEDRITSLYNEFKNVIPAGDGDALTKSLADLQSVATTRNNAVISYNSAVELLHQAETDEAYYGKQQQAYGDQAAKAMNPNLPAVLLWLRRTQDSYQLETMRLMNYANRAIAYWGLTSPAEFAAPGPLQGSQSLSISKTSLDQAAEAAITSFAGSAPGHFPVAGRQGPLYKLNYGQLATLTEPLTSPDGAVYYSVTITLGVGATDDSADLPLFAGRANIRLDLARLWLVGASVAADQTGAKPVSVVLTQLGSETMENDRRATFGFRHDAVTIPFVFDSASVRSLADCTADKVLETQFLANYYVGQGNPADTAIAAIGPWSTWTFEVRESENKDLDMSNLSEAYIEFGGYCSPFKLSAVEEAPVPVPPVKPNPPPLEDEEETVPPAKPPAADKKPRVIGGLGDLHEVVGVPFTVASPVPVATDPTTRVIVGGKSDFVTFQYDGAFLRKLDMAGGGAQFTPLKAGATKLGVVWRVAAGKPLMTLLSDVFIVVAADKATPPPGPTPSTGVGGAEADLLTEVVGRPFSIDTQVPVQGPRGPPVWVDLTFQYDASFLSKKELAGSAQFTPLKAGTTKLGAVWPGPPRTGTSPRMQTKLWDVVIVDKGMPVPSIDGRAGNAAAAAAAAWGKDRPASLAKLRKALPDERASSLVAV</sequence>
<organism evidence="2 3">
    <name type="scientific">Lasiosphaeria ovina</name>
    <dbReference type="NCBI Taxonomy" id="92902"/>
    <lineage>
        <taxon>Eukaryota</taxon>
        <taxon>Fungi</taxon>
        <taxon>Dikarya</taxon>
        <taxon>Ascomycota</taxon>
        <taxon>Pezizomycotina</taxon>
        <taxon>Sordariomycetes</taxon>
        <taxon>Sordariomycetidae</taxon>
        <taxon>Sordariales</taxon>
        <taxon>Lasiosphaeriaceae</taxon>
        <taxon>Lasiosphaeria</taxon>
    </lineage>
</organism>
<proteinExistence type="predicted"/>
<dbReference type="Proteomes" id="UP001287356">
    <property type="component" value="Unassembled WGS sequence"/>
</dbReference>
<accession>A0AAE0NNN2</accession>
<gene>
    <name evidence="2" type="ORF">B0T24DRAFT_689972</name>
</gene>
<evidence type="ECO:0000256" key="1">
    <source>
        <dbReference type="SAM" id="MobiDB-lite"/>
    </source>
</evidence>
<keyword evidence="3" id="KW-1185">Reference proteome</keyword>
<name>A0AAE0NNN2_9PEZI</name>
<feature type="region of interest" description="Disordered" evidence="1">
    <location>
        <begin position="1071"/>
        <end position="1098"/>
    </location>
</feature>
<reference evidence="2" key="2">
    <citation type="submission" date="2023-06" db="EMBL/GenBank/DDBJ databases">
        <authorList>
            <consortium name="Lawrence Berkeley National Laboratory"/>
            <person name="Haridas S."/>
            <person name="Hensen N."/>
            <person name="Bonometti L."/>
            <person name="Westerberg I."/>
            <person name="Brannstrom I.O."/>
            <person name="Guillou S."/>
            <person name="Cros-Aarteil S."/>
            <person name="Calhoun S."/>
            <person name="Kuo A."/>
            <person name="Mondo S."/>
            <person name="Pangilinan J."/>
            <person name="Riley R."/>
            <person name="Labutti K."/>
            <person name="Andreopoulos B."/>
            <person name="Lipzen A."/>
            <person name="Chen C."/>
            <person name="Yanf M."/>
            <person name="Daum C."/>
            <person name="Ng V."/>
            <person name="Clum A."/>
            <person name="Steindorff A."/>
            <person name="Ohm R."/>
            <person name="Martin F."/>
            <person name="Silar P."/>
            <person name="Natvig D."/>
            <person name="Lalanne C."/>
            <person name="Gautier V."/>
            <person name="Ament-Velasquez S.L."/>
            <person name="Kruys A."/>
            <person name="Hutchinson M.I."/>
            <person name="Powell A.J."/>
            <person name="Barry K."/>
            <person name="Miller A.N."/>
            <person name="Grigoriev I.V."/>
            <person name="Debuchy R."/>
            <person name="Gladieux P."/>
            <person name="Thoren M.H."/>
            <person name="Johannesson H."/>
        </authorList>
    </citation>
    <scope>NUCLEOTIDE SEQUENCE</scope>
    <source>
        <strain evidence="2">CBS 958.72</strain>
    </source>
</reference>
<reference evidence="2" key="1">
    <citation type="journal article" date="2023" name="Mol. Phylogenet. Evol.">
        <title>Genome-scale phylogeny and comparative genomics of the fungal order Sordariales.</title>
        <authorList>
            <person name="Hensen N."/>
            <person name="Bonometti L."/>
            <person name="Westerberg I."/>
            <person name="Brannstrom I.O."/>
            <person name="Guillou S."/>
            <person name="Cros-Aarteil S."/>
            <person name="Calhoun S."/>
            <person name="Haridas S."/>
            <person name="Kuo A."/>
            <person name="Mondo S."/>
            <person name="Pangilinan J."/>
            <person name="Riley R."/>
            <person name="LaButti K."/>
            <person name="Andreopoulos B."/>
            <person name="Lipzen A."/>
            <person name="Chen C."/>
            <person name="Yan M."/>
            <person name="Daum C."/>
            <person name="Ng V."/>
            <person name="Clum A."/>
            <person name="Steindorff A."/>
            <person name="Ohm R.A."/>
            <person name="Martin F."/>
            <person name="Silar P."/>
            <person name="Natvig D.O."/>
            <person name="Lalanne C."/>
            <person name="Gautier V."/>
            <person name="Ament-Velasquez S.L."/>
            <person name="Kruys A."/>
            <person name="Hutchinson M.I."/>
            <person name="Powell A.J."/>
            <person name="Barry K."/>
            <person name="Miller A.N."/>
            <person name="Grigoriev I.V."/>
            <person name="Debuchy R."/>
            <person name="Gladieux P."/>
            <person name="Hiltunen Thoren M."/>
            <person name="Johannesson H."/>
        </authorList>
    </citation>
    <scope>NUCLEOTIDE SEQUENCE</scope>
    <source>
        <strain evidence="2">CBS 958.72</strain>
    </source>
</reference>
<feature type="compositionally biased region" description="Pro residues" evidence="1">
    <location>
        <begin position="1071"/>
        <end position="1080"/>
    </location>
</feature>